<evidence type="ECO:0000313" key="2">
    <source>
        <dbReference type="EMBL" id="CAI9944097.1"/>
    </source>
</evidence>
<sequence length="115" mass="13618">MNENLLIIKLPDLDLNCSAQKILILKIQLLQLYQKLLSLYFIRMPCTVLKVFFNAIMHLHILIRSYYETTTKKQTYEEFITHIYTVRGVGFDFKLNNQEVDSLNVRKNSIMLDSM</sequence>
<evidence type="ECO:0000313" key="3">
    <source>
        <dbReference type="EMBL" id="CAL6019535.1"/>
    </source>
</evidence>
<protein>
    <submittedName>
        <fullName evidence="3">Hypothetical_protein</fullName>
    </submittedName>
</protein>
<keyword evidence="1" id="KW-0812">Transmembrane</keyword>
<proteinExistence type="predicted"/>
<dbReference type="Proteomes" id="UP001642409">
    <property type="component" value="Unassembled WGS sequence"/>
</dbReference>
<keyword evidence="1" id="KW-1133">Transmembrane helix</keyword>
<reference evidence="3 4" key="2">
    <citation type="submission" date="2024-07" db="EMBL/GenBank/DDBJ databases">
        <authorList>
            <person name="Akdeniz Z."/>
        </authorList>
    </citation>
    <scope>NUCLEOTIDE SEQUENCE [LARGE SCALE GENOMIC DNA]</scope>
</reference>
<organism evidence="2">
    <name type="scientific">Hexamita inflata</name>
    <dbReference type="NCBI Taxonomy" id="28002"/>
    <lineage>
        <taxon>Eukaryota</taxon>
        <taxon>Metamonada</taxon>
        <taxon>Diplomonadida</taxon>
        <taxon>Hexamitidae</taxon>
        <taxon>Hexamitinae</taxon>
        <taxon>Hexamita</taxon>
    </lineage>
</organism>
<evidence type="ECO:0000256" key="1">
    <source>
        <dbReference type="SAM" id="Phobius"/>
    </source>
</evidence>
<dbReference type="EMBL" id="CATOUU010000721">
    <property type="protein sequence ID" value="CAI9944097.1"/>
    <property type="molecule type" value="Genomic_DNA"/>
</dbReference>
<keyword evidence="1" id="KW-0472">Membrane</keyword>
<comment type="caution">
    <text evidence="2">The sequence shown here is derived from an EMBL/GenBank/DDBJ whole genome shotgun (WGS) entry which is preliminary data.</text>
</comment>
<evidence type="ECO:0000313" key="4">
    <source>
        <dbReference type="Proteomes" id="UP001642409"/>
    </source>
</evidence>
<dbReference type="AlphaFoldDB" id="A0AA86UAV9"/>
<gene>
    <name evidence="3" type="ORF">HINF_LOCUS26995</name>
    <name evidence="2" type="ORF">HINF_LOCUS31742</name>
</gene>
<feature type="transmembrane region" description="Helical" evidence="1">
    <location>
        <begin position="40"/>
        <end position="63"/>
    </location>
</feature>
<dbReference type="EMBL" id="CAXDID020000083">
    <property type="protein sequence ID" value="CAL6019535.1"/>
    <property type="molecule type" value="Genomic_DNA"/>
</dbReference>
<keyword evidence="4" id="KW-1185">Reference proteome</keyword>
<accession>A0AA86UAV9</accession>
<name>A0AA86UAV9_9EUKA</name>
<reference evidence="2" key="1">
    <citation type="submission" date="2023-06" db="EMBL/GenBank/DDBJ databases">
        <authorList>
            <person name="Kurt Z."/>
        </authorList>
    </citation>
    <scope>NUCLEOTIDE SEQUENCE</scope>
</reference>